<accession>A0ABW4TXY4</accession>
<protein>
    <submittedName>
        <fullName evidence="6">Tyrosine-type recombinase/integrase</fullName>
    </submittedName>
</protein>
<sequence>MLTDVQARKAKATDKDQKLSDAGGLYLFVTKTGFKSWRMKYRYGGKEKRLTFGPYPEVTLAEARDRRDAARRLLRDDRDPAVEKMKARASSVTAAATTFEMKAREWHTAQRPRWSPDYTDLVIRALERDIFPELGRMPIGEIDGPLVLAELRKIERRGSIETAKRIRQHVSAVFVYAMAEGTAANDPSASLGKALQPLANKGKQPAFVDIEKARQLLIDTEASSAGPVTKLASRLLALTAARPGILRSAPWSEFEGIDWGHPGAPAPGALWRVPAARMKLEMDRKTDQVFEHVIPLPAQAVDVLHALRRLTGRIALLFPSTRSTIRPMSENTIGYLYNRIGYRGRHVPHGWRACFSTIMNERVGDDVRVGDRAVIDLMLAHVPQGLSGSEAAYNRSQHMARRRQLAEAWADLLMEGMAPANDLLRGEER</sequence>
<dbReference type="Pfam" id="PF22022">
    <property type="entry name" value="Phage_int_M"/>
    <property type="match status" value="1"/>
</dbReference>
<keyword evidence="3" id="KW-0238">DNA-binding</keyword>
<evidence type="ECO:0000256" key="3">
    <source>
        <dbReference type="ARBA" id="ARBA00023125"/>
    </source>
</evidence>
<dbReference type="PANTHER" id="PTHR30629:SF2">
    <property type="entry name" value="PROPHAGE INTEGRASE INTS-RELATED"/>
    <property type="match status" value="1"/>
</dbReference>
<dbReference type="EMBL" id="JBHUGS010000002">
    <property type="protein sequence ID" value="MFD1951343.1"/>
    <property type="molecule type" value="Genomic_DNA"/>
</dbReference>
<gene>
    <name evidence="6" type="ORF">ACFSGX_11270</name>
</gene>
<keyword evidence="4" id="KW-0233">DNA recombination</keyword>
<dbReference type="InterPro" id="IPR050808">
    <property type="entry name" value="Phage_Integrase"/>
</dbReference>
<evidence type="ECO:0000256" key="2">
    <source>
        <dbReference type="ARBA" id="ARBA00022908"/>
    </source>
</evidence>
<dbReference type="PANTHER" id="PTHR30629">
    <property type="entry name" value="PROPHAGE INTEGRASE"/>
    <property type="match status" value="1"/>
</dbReference>
<keyword evidence="7" id="KW-1185">Reference proteome</keyword>
<dbReference type="Gene3D" id="1.10.150.130">
    <property type="match status" value="1"/>
</dbReference>
<evidence type="ECO:0000256" key="4">
    <source>
        <dbReference type="ARBA" id="ARBA00023172"/>
    </source>
</evidence>
<dbReference type="RefSeq" id="WP_380929924.1">
    <property type="nucleotide sequence ID" value="NZ_JBHUGS010000002.1"/>
</dbReference>
<dbReference type="CDD" id="cd00801">
    <property type="entry name" value="INT_P4_C"/>
    <property type="match status" value="1"/>
</dbReference>
<evidence type="ECO:0000256" key="1">
    <source>
        <dbReference type="ARBA" id="ARBA00008857"/>
    </source>
</evidence>
<dbReference type="InterPro" id="IPR002104">
    <property type="entry name" value="Integrase_catalytic"/>
</dbReference>
<dbReference type="InterPro" id="IPR013762">
    <property type="entry name" value="Integrase-like_cat_sf"/>
</dbReference>
<dbReference type="Proteomes" id="UP001597400">
    <property type="component" value="Unassembled WGS sequence"/>
</dbReference>
<organism evidence="6 7">
    <name type="scientific">Sphingomonas arantia</name>
    <dbReference type="NCBI Taxonomy" id="1460676"/>
    <lineage>
        <taxon>Bacteria</taxon>
        <taxon>Pseudomonadati</taxon>
        <taxon>Pseudomonadota</taxon>
        <taxon>Alphaproteobacteria</taxon>
        <taxon>Sphingomonadales</taxon>
        <taxon>Sphingomonadaceae</taxon>
        <taxon>Sphingomonas</taxon>
    </lineage>
</organism>
<dbReference type="Pfam" id="PF13356">
    <property type="entry name" value="Arm-DNA-bind_3"/>
    <property type="match status" value="1"/>
</dbReference>
<evidence type="ECO:0000313" key="6">
    <source>
        <dbReference type="EMBL" id="MFD1951343.1"/>
    </source>
</evidence>
<dbReference type="InterPro" id="IPR025166">
    <property type="entry name" value="Integrase_DNA_bind_dom"/>
</dbReference>
<dbReference type="InterPro" id="IPR010998">
    <property type="entry name" value="Integrase_recombinase_N"/>
</dbReference>
<dbReference type="PROSITE" id="PS51898">
    <property type="entry name" value="TYR_RECOMBINASE"/>
    <property type="match status" value="1"/>
</dbReference>
<dbReference type="Gene3D" id="1.10.443.10">
    <property type="entry name" value="Intergrase catalytic core"/>
    <property type="match status" value="1"/>
</dbReference>
<dbReference type="InterPro" id="IPR053876">
    <property type="entry name" value="Phage_int_M"/>
</dbReference>
<reference evidence="7" key="1">
    <citation type="journal article" date="2019" name="Int. J. Syst. Evol. Microbiol.">
        <title>The Global Catalogue of Microorganisms (GCM) 10K type strain sequencing project: providing services to taxonomists for standard genome sequencing and annotation.</title>
        <authorList>
            <consortium name="The Broad Institute Genomics Platform"/>
            <consortium name="The Broad Institute Genome Sequencing Center for Infectious Disease"/>
            <person name="Wu L."/>
            <person name="Ma J."/>
        </authorList>
    </citation>
    <scope>NUCLEOTIDE SEQUENCE [LARGE SCALE GENOMIC DNA]</scope>
    <source>
        <strain evidence="7">CGMCC 1.12702</strain>
    </source>
</reference>
<keyword evidence="2" id="KW-0229">DNA integration</keyword>
<dbReference type="Gene3D" id="3.30.160.390">
    <property type="entry name" value="Integrase, DNA-binding domain"/>
    <property type="match status" value="1"/>
</dbReference>
<dbReference type="SUPFAM" id="SSF56349">
    <property type="entry name" value="DNA breaking-rejoining enzymes"/>
    <property type="match status" value="1"/>
</dbReference>
<dbReference type="InterPro" id="IPR038488">
    <property type="entry name" value="Integrase_DNA-bd_sf"/>
</dbReference>
<evidence type="ECO:0000313" key="7">
    <source>
        <dbReference type="Proteomes" id="UP001597400"/>
    </source>
</evidence>
<dbReference type="InterPro" id="IPR011010">
    <property type="entry name" value="DNA_brk_join_enz"/>
</dbReference>
<proteinExistence type="inferred from homology"/>
<evidence type="ECO:0000259" key="5">
    <source>
        <dbReference type="PROSITE" id="PS51898"/>
    </source>
</evidence>
<comment type="similarity">
    <text evidence="1">Belongs to the 'phage' integrase family.</text>
</comment>
<name>A0ABW4TXY4_9SPHN</name>
<comment type="caution">
    <text evidence="6">The sequence shown here is derived from an EMBL/GenBank/DDBJ whole genome shotgun (WGS) entry which is preliminary data.</text>
</comment>
<feature type="domain" description="Tyr recombinase" evidence="5">
    <location>
        <begin position="203"/>
        <end position="410"/>
    </location>
</feature>